<organism evidence="3 4">
    <name type="scientific">Ramlibacter lithotrophicus</name>
    <dbReference type="NCBI Taxonomy" id="2606681"/>
    <lineage>
        <taxon>Bacteria</taxon>
        <taxon>Pseudomonadati</taxon>
        <taxon>Pseudomonadota</taxon>
        <taxon>Betaproteobacteria</taxon>
        <taxon>Burkholderiales</taxon>
        <taxon>Comamonadaceae</taxon>
        <taxon>Ramlibacter</taxon>
    </lineage>
</organism>
<name>A0A7X6DK19_9BURK</name>
<dbReference type="GO" id="GO:0003676">
    <property type="term" value="F:nucleic acid binding"/>
    <property type="evidence" value="ECO:0007669"/>
    <property type="project" value="InterPro"/>
</dbReference>
<keyword evidence="4" id="KW-1185">Reference proteome</keyword>
<sequence>MESKVCRIAVFYDGTYFKKVSNYYLYQHERRARISIKGLHEFIVAEVARQENVDVRNCQIVDSSYFRGRLTARQALEQDTLYNERVFEDVLMREDVTLHQQHVSTRPDGSFEEKRIDVWLALEAYEMANLKRYDVCVLITGDGDFVPLVRKLNTLGSRVMLLGWDFVAERDGRTTHTRVATGLIDRVNYPVMMNTVIDARDRRTDPLVNNLFLRPEPEQHRREAAAPASAPAPRTGGEERRGSVFSFNTDKGYGFIRPAGGGDNVFFHMSDVLNATQLEIEPQMEVSFQLVRNDRGFAAQRVNVERAGCPAEVVTEADAATGDQAPGKGI</sequence>
<dbReference type="RefSeq" id="WP_168109737.1">
    <property type="nucleotide sequence ID" value="NZ_VTOX01000011.1"/>
</dbReference>
<dbReference type="AlphaFoldDB" id="A0A7X6DK19"/>
<dbReference type="GO" id="GO:0004540">
    <property type="term" value="F:RNA nuclease activity"/>
    <property type="evidence" value="ECO:0007669"/>
    <property type="project" value="InterPro"/>
</dbReference>
<evidence type="ECO:0000313" key="4">
    <source>
        <dbReference type="Proteomes" id="UP000521868"/>
    </source>
</evidence>
<dbReference type="Gene3D" id="3.40.50.1010">
    <property type="entry name" value="5'-nuclease"/>
    <property type="match status" value="1"/>
</dbReference>
<dbReference type="SUPFAM" id="SSF50249">
    <property type="entry name" value="Nucleic acid-binding proteins"/>
    <property type="match status" value="1"/>
</dbReference>
<dbReference type="InterPro" id="IPR047140">
    <property type="entry name" value="LabA"/>
</dbReference>
<dbReference type="CDD" id="cd04458">
    <property type="entry name" value="CSP_CDS"/>
    <property type="match status" value="1"/>
</dbReference>
<dbReference type="InterPro" id="IPR011129">
    <property type="entry name" value="CSD"/>
</dbReference>
<reference evidence="3 4" key="1">
    <citation type="journal article" date="2020" name="Nature">
        <title>Bacterial chemolithoautotrophy via manganese oxidation.</title>
        <authorList>
            <person name="Yu H."/>
            <person name="Leadbetter J.R."/>
        </authorList>
    </citation>
    <scope>NUCLEOTIDE SEQUENCE [LARGE SCALE GENOMIC DNA]</scope>
    <source>
        <strain evidence="3 4">RBP-1</strain>
    </source>
</reference>
<evidence type="ECO:0000256" key="1">
    <source>
        <dbReference type="SAM" id="MobiDB-lite"/>
    </source>
</evidence>
<dbReference type="PANTHER" id="PTHR35458">
    <property type="entry name" value="SLR0755 PROTEIN"/>
    <property type="match status" value="1"/>
</dbReference>
<dbReference type="PANTHER" id="PTHR35458:SF8">
    <property type="entry name" value="SLR0650 PROTEIN"/>
    <property type="match status" value="1"/>
</dbReference>
<gene>
    <name evidence="3" type="ORF">RAMLITH_22580</name>
</gene>
<evidence type="ECO:0000313" key="3">
    <source>
        <dbReference type="EMBL" id="NKE68611.1"/>
    </source>
</evidence>
<dbReference type="InterPro" id="IPR012340">
    <property type="entry name" value="NA-bd_OB-fold"/>
</dbReference>
<comment type="caution">
    <text evidence="3">The sequence shown here is derived from an EMBL/GenBank/DDBJ whole genome shotgun (WGS) entry which is preliminary data.</text>
</comment>
<feature type="domain" description="CSD" evidence="2">
    <location>
        <begin position="239"/>
        <end position="306"/>
    </location>
</feature>
<feature type="region of interest" description="Disordered" evidence="1">
    <location>
        <begin position="216"/>
        <end position="243"/>
    </location>
</feature>
<dbReference type="SMART" id="SM00357">
    <property type="entry name" value="CSP"/>
    <property type="match status" value="1"/>
</dbReference>
<dbReference type="Proteomes" id="UP000521868">
    <property type="component" value="Unassembled WGS sequence"/>
</dbReference>
<evidence type="ECO:0000259" key="2">
    <source>
        <dbReference type="PROSITE" id="PS51857"/>
    </source>
</evidence>
<accession>A0A7X6DK19</accession>
<dbReference type="InterPro" id="IPR002059">
    <property type="entry name" value="CSP_DNA-bd"/>
</dbReference>
<dbReference type="GO" id="GO:0005829">
    <property type="term" value="C:cytosol"/>
    <property type="evidence" value="ECO:0007669"/>
    <property type="project" value="UniProtKB-ARBA"/>
</dbReference>
<dbReference type="Gene3D" id="2.40.50.140">
    <property type="entry name" value="Nucleic acid-binding proteins"/>
    <property type="match status" value="1"/>
</dbReference>
<dbReference type="PROSITE" id="PS51857">
    <property type="entry name" value="CSD_2"/>
    <property type="match status" value="1"/>
</dbReference>
<dbReference type="InterPro" id="IPR021139">
    <property type="entry name" value="NYN"/>
</dbReference>
<protein>
    <submittedName>
        <fullName evidence="3">NYN domain-containing protein</fullName>
    </submittedName>
</protein>
<dbReference type="EMBL" id="VTOX01000011">
    <property type="protein sequence ID" value="NKE68611.1"/>
    <property type="molecule type" value="Genomic_DNA"/>
</dbReference>
<dbReference type="Pfam" id="PF01936">
    <property type="entry name" value="NYN"/>
    <property type="match status" value="1"/>
</dbReference>
<proteinExistence type="predicted"/>
<dbReference type="Pfam" id="PF00313">
    <property type="entry name" value="CSD"/>
    <property type="match status" value="1"/>
</dbReference>